<organism evidence="1 2">
    <name type="scientific">Termititenax aidoneus</name>
    <dbReference type="NCBI Taxonomy" id="2218524"/>
    <lineage>
        <taxon>Bacteria</taxon>
        <taxon>Bacillati</taxon>
        <taxon>Candidatus Margulisiibacteriota</taxon>
        <taxon>Candidatus Termititenacia</taxon>
        <taxon>Candidatus Termititenacales</taxon>
        <taxon>Candidatus Termititenacaceae</taxon>
        <taxon>Candidatus Termititenax</taxon>
    </lineage>
</organism>
<evidence type="ECO:0000313" key="1">
    <source>
        <dbReference type="EMBL" id="GBR73208.1"/>
    </source>
</evidence>
<protein>
    <submittedName>
        <fullName evidence="1">Uncharacterized protein</fullName>
    </submittedName>
</protein>
<dbReference type="AlphaFoldDB" id="A0A388T9J2"/>
<accession>A0A388T9J2</accession>
<sequence>MRILYVVTNLRKELIVMKKIFLISLIVMALGTAAAVEETPTLNLAEELMTPTIEIIA</sequence>
<comment type="caution">
    <text evidence="1">The sequence shown here is derived from an EMBL/GenBank/DDBJ whole genome shotgun (WGS) entry which is preliminary data.</text>
</comment>
<gene>
    <name evidence="1" type="ORF">NO1_0629</name>
</gene>
<proteinExistence type="predicted"/>
<keyword evidence="2" id="KW-1185">Reference proteome</keyword>
<evidence type="ECO:0000313" key="2">
    <source>
        <dbReference type="Proteomes" id="UP000269352"/>
    </source>
</evidence>
<dbReference type="EMBL" id="BGZN01000007">
    <property type="protein sequence ID" value="GBR73208.1"/>
    <property type="molecule type" value="Genomic_DNA"/>
</dbReference>
<dbReference type="Proteomes" id="UP000269352">
    <property type="component" value="Unassembled WGS sequence"/>
</dbReference>
<reference evidence="1 2" key="1">
    <citation type="journal article" date="2019" name="ISME J.">
        <title>Genome analyses of uncultured TG2/ZB3 bacteria in 'Margulisbacteria' specifically attached to ectosymbiotic spirochetes of protists in the termite gut.</title>
        <authorList>
            <person name="Utami Y.D."/>
            <person name="Kuwahara H."/>
            <person name="Igai K."/>
            <person name="Murakami T."/>
            <person name="Sugaya K."/>
            <person name="Morikawa T."/>
            <person name="Nagura Y."/>
            <person name="Yuki M."/>
            <person name="Deevong P."/>
            <person name="Inoue T."/>
            <person name="Kihara K."/>
            <person name="Lo N."/>
            <person name="Yamada A."/>
            <person name="Ohkuma M."/>
            <person name="Hongoh Y."/>
        </authorList>
    </citation>
    <scope>NUCLEOTIDE SEQUENCE [LARGE SCALE GENOMIC DNA]</scope>
    <source>
        <strain evidence="1">NkOx7-01</strain>
    </source>
</reference>
<name>A0A388T9J2_TERA1</name>